<dbReference type="Pfam" id="PF01075">
    <property type="entry name" value="Glyco_transf_9"/>
    <property type="match status" value="1"/>
</dbReference>
<evidence type="ECO:0000313" key="3">
    <source>
        <dbReference type="EMBL" id="AGH95672.1"/>
    </source>
</evidence>
<keyword evidence="2" id="KW-0808">Transferase</keyword>
<dbReference type="GO" id="GO:0009244">
    <property type="term" value="P:lipopolysaccharide core region biosynthetic process"/>
    <property type="evidence" value="ECO:0007669"/>
    <property type="project" value="TreeGrafter"/>
</dbReference>
<dbReference type="PANTHER" id="PTHR30160">
    <property type="entry name" value="TETRAACYLDISACCHARIDE 4'-KINASE-RELATED"/>
    <property type="match status" value="1"/>
</dbReference>
<dbReference type="HOGENOM" id="CLU_056162_0_0_7"/>
<keyword evidence="4" id="KW-1185">Reference proteome</keyword>
<dbReference type="EMBL" id="CP003537">
    <property type="protein sequence ID" value="AGH95672.1"/>
    <property type="molecule type" value="Genomic_DNA"/>
</dbReference>
<name>M4V8F0_9BACT</name>
<dbReference type="SUPFAM" id="SSF53756">
    <property type="entry name" value="UDP-Glycosyltransferase/glycogen phosphorylase"/>
    <property type="match status" value="1"/>
</dbReference>
<dbReference type="GO" id="GO:0005829">
    <property type="term" value="C:cytosol"/>
    <property type="evidence" value="ECO:0007669"/>
    <property type="project" value="TreeGrafter"/>
</dbReference>
<sequence>MTLNQRIRHWNHKRIDKMRAWKLQMARFVFGPFSRFLTEDKADKKILVLRLDGKVGDSVTATGFLRAIKNSYPDYQLIVATNKGAAEIYQSLSFIDQVLIGQKGIGSTLALFAQLKRNSYAYIVNTSHILTPQVIFLNSFLKAFRKISFENLKMKGIFSDCLSIDFHAEHITDRYQKVLTAMKLSKADLSYQVNIELESARKAEAYLQDLRKKYRQIIVLNSFAGARLRNFNLQTTKKIVSELLQRWPEACVLSVANIGDHRILNEWISEAPDSRWIHNPEFSTLQENMAILNKADILITPDTAWVHVASALKKKVVAVYREERNPAESNAVIWGPFGTQAVVVTAASKESAPDDINNVNVSEVIKAVSSIIDRPL</sequence>
<dbReference type="PANTHER" id="PTHR30160:SF15">
    <property type="entry name" value="GLYCOSYLTRANSFERASE HI_0523-RELATED"/>
    <property type="match status" value="1"/>
</dbReference>
<keyword evidence="1" id="KW-0328">Glycosyltransferase</keyword>
<dbReference type="InterPro" id="IPR051199">
    <property type="entry name" value="LPS_LOS_Heptosyltrfase"/>
</dbReference>
<reference evidence="3 4" key="1">
    <citation type="journal article" date="2013" name="ISME J.">
        <title>By their genes ye shall know them: genomic signatures of predatory bacteria.</title>
        <authorList>
            <person name="Pasternak Z."/>
            <person name="Pietrokovski S."/>
            <person name="Rotem O."/>
            <person name="Gophna U."/>
            <person name="Lurie-Weinberger M.N."/>
            <person name="Jurkevitch E."/>
        </authorList>
    </citation>
    <scope>NUCLEOTIDE SEQUENCE [LARGE SCALE GENOMIC DNA]</scope>
    <source>
        <strain evidence="3 4">JSS</strain>
    </source>
</reference>
<dbReference type="AlphaFoldDB" id="M4V8F0"/>
<evidence type="ECO:0000256" key="1">
    <source>
        <dbReference type="ARBA" id="ARBA00022676"/>
    </source>
</evidence>
<dbReference type="RefSeq" id="WP_015470162.1">
    <property type="nucleotide sequence ID" value="NC_020813.1"/>
</dbReference>
<dbReference type="STRING" id="1184267.A11Q_1456"/>
<dbReference type="InterPro" id="IPR002201">
    <property type="entry name" value="Glyco_trans_9"/>
</dbReference>
<dbReference type="OrthoDB" id="89608at2"/>
<dbReference type="KEGG" id="bex:A11Q_1456"/>
<evidence type="ECO:0000256" key="2">
    <source>
        <dbReference type="ARBA" id="ARBA00022679"/>
    </source>
</evidence>
<organism evidence="3 4">
    <name type="scientific">Pseudobdellovibrio exovorus JSS</name>
    <dbReference type="NCBI Taxonomy" id="1184267"/>
    <lineage>
        <taxon>Bacteria</taxon>
        <taxon>Pseudomonadati</taxon>
        <taxon>Bdellovibrionota</taxon>
        <taxon>Bdellovibrionia</taxon>
        <taxon>Bdellovibrionales</taxon>
        <taxon>Pseudobdellovibrionaceae</taxon>
        <taxon>Pseudobdellovibrio</taxon>
    </lineage>
</organism>
<proteinExistence type="predicted"/>
<protein>
    <submittedName>
        <fullName evidence="3">Uncharacterized protein</fullName>
    </submittedName>
</protein>
<dbReference type="eggNOG" id="COG0859">
    <property type="taxonomic scope" value="Bacteria"/>
</dbReference>
<dbReference type="Proteomes" id="UP000012040">
    <property type="component" value="Chromosome"/>
</dbReference>
<gene>
    <name evidence="3" type="ORF">A11Q_1456</name>
</gene>
<dbReference type="GO" id="GO:0008713">
    <property type="term" value="F:ADP-heptose-lipopolysaccharide heptosyltransferase activity"/>
    <property type="evidence" value="ECO:0007669"/>
    <property type="project" value="TreeGrafter"/>
</dbReference>
<accession>M4V8F0</accession>
<dbReference type="Gene3D" id="3.40.50.2000">
    <property type="entry name" value="Glycogen Phosphorylase B"/>
    <property type="match status" value="2"/>
</dbReference>
<dbReference type="PATRIC" id="fig|1184267.3.peg.1475"/>
<evidence type="ECO:0000313" key="4">
    <source>
        <dbReference type="Proteomes" id="UP000012040"/>
    </source>
</evidence>